<evidence type="ECO:0000256" key="2">
    <source>
        <dbReference type="ARBA" id="ARBA00022692"/>
    </source>
</evidence>
<accession>Q7VDI7</accession>
<dbReference type="PATRIC" id="fig|167539.5.peg.397"/>
<organism evidence="6 7">
    <name type="scientific">Prochlorococcus marinus (strain SARG / CCMP1375 / SS120)</name>
    <dbReference type="NCBI Taxonomy" id="167539"/>
    <lineage>
        <taxon>Bacteria</taxon>
        <taxon>Bacillati</taxon>
        <taxon>Cyanobacteriota</taxon>
        <taxon>Cyanophyceae</taxon>
        <taxon>Synechococcales</taxon>
        <taxon>Prochlorococcaceae</taxon>
        <taxon>Prochlorococcus</taxon>
    </lineage>
</organism>
<dbReference type="KEGG" id="pma:Pro_0389"/>
<feature type="transmembrane region" description="Helical" evidence="5">
    <location>
        <begin position="282"/>
        <end position="299"/>
    </location>
</feature>
<evidence type="ECO:0000256" key="4">
    <source>
        <dbReference type="ARBA" id="ARBA00023136"/>
    </source>
</evidence>
<dbReference type="STRING" id="167539.Pro_0389"/>
<dbReference type="OrthoDB" id="506777at2"/>
<sequence length="305" mass="34859">MEFLRNVPIGQYVTGKTGWLRNLDPRLKFAWVLMFLITPVLAGPLWRIGLLLFLLAISVLGAVPLRIFWRSLFFLFFISCFFGLLAIFLPTNLAVPMDTVRSPQELNDAIVVGSSWELIRTTSIQIGPLSLGSIVVDRRSAELAIKTSTLIFTVVHSVNLMLITTSPEDLMWTLRWYLRPLSFLGLPLDRLSFQLLLALRFIPLVQEEFQNLIRSLVTRAVDFRKLGFKRSLEVFLSIGERLLANILLRAEQGADSLLIRNGGYLLHPELFKPKCLFKPKTMFLNSFSILTLFIILLLRRKFGSF</sequence>
<feature type="transmembrane region" description="Helical" evidence="5">
    <location>
        <begin position="67"/>
        <end position="89"/>
    </location>
</feature>
<feature type="transmembrane region" description="Helical" evidence="5">
    <location>
        <begin position="29"/>
        <end position="55"/>
    </location>
</feature>
<dbReference type="RefSeq" id="WP_011124544.1">
    <property type="nucleotide sequence ID" value="NC_005042.1"/>
</dbReference>
<keyword evidence="2 5" id="KW-0812">Transmembrane</keyword>
<name>Q7VDI7_PROMA</name>
<dbReference type="Proteomes" id="UP000001420">
    <property type="component" value="Chromosome"/>
</dbReference>
<dbReference type="AlphaFoldDB" id="Q7VDI7"/>
<dbReference type="HOGENOM" id="CLU_056469_0_2_3"/>
<keyword evidence="3 5" id="KW-1133">Transmembrane helix</keyword>
<dbReference type="eggNOG" id="COG0619">
    <property type="taxonomic scope" value="Bacteria"/>
</dbReference>
<evidence type="ECO:0000313" key="7">
    <source>
        <dbReference type="Proteomes" id="UP000001420"/>
    </source>
</evidence>
<dbReference type="InterPro" id="IPR003339">
    <property type="entry name" value="ABC/ECF_trnsptr_transmembrane"/>
</dbReference>
<dbReference type="Pfam" id="PF02361">
    <property type="entry name" value="CbiQ"/>
    <property type="match status" value="1"/>
</dbReference>
<dbReference type="GO" id="GO:0005886">
    <property type="term" value="C:plasma membrane"/>
    <property type="evidence" value="ECO:0007669"/>
    <property type="project" value="TreeGrafter"/>
</dbReference>
<reference evidence="6 7" key="1">
    <citation type="journal article" date="2003" name="Proc. Natl. Acad. Sci. U.S.A.">
        <title>Genome sequence of the cyanobacterium Prochlorococcus marinus SS120, a nearly minimal oxyphototrophic genome.</title>
        <authorList>
            <person name="Dufresne A."/>
            <person name="Salanoubat M."/>
            <person name="Partensky F."/>
            <person name="Artiguenave F."/>
            <person name="Axmann I.M."/>
            <person name="Barbe V."/>
            <person name="Duprat S."/>
            <person name="Galperin M.Y."/>
            <person name="Koonin E.V."/>
            <person name="Le Gall F."/>
            <person name="Makarova K.S."/>
            <person name="Ostrowski M."/>
            <person name="Oztas S."/>
            <person name="Robert C."/>
            <person name="Rogozin I.B."/>
            <person name="Scanlan D.J."/>
            <person name="Tandeau de Marsac N."/>
            <person name="Weissenbach J."/>
            <person name="Wincker P."/>
            <person name="Wolf Y.I."/>
            <person name="Hess W.R."/>
        </authorList>
    </citation>
    <scope>NUCLEOTIDE SEQUENCE [LARGE SCALE GENOMIC DNA]</scope>
    <source>
        <strain evidence="7">SARG / CCMP1375 / SS120</strain>
    </source>
</reference>
<keyword evidence="4 5" id="KW-0472">Membrane</keyword>
<dbReference type="PANTHER" id="PTHR33514">
    <property type="entry name" value="PROTEIN ABCI12, CHLOROPLASTIC"/>
    <property type="match status" value="1"/>
</dbReference>
<evidence type="ECO:0000256" key="3">
    <source>
        <dbReference type="ARBA" id="ARBA00022989"/>
    </source>
</evidence>
<proteinExistence type="predicted"/>
<keyword evidence="7" id="KW-1185">Reference proteome</keyword>
<dbReference type="PANTHER" id="PTHR33514:SF13">
    <property type="entry name" value="PROTEIN ABCI12, CHLOROPLASTIC"/>
    <property type="match status" value="1"/>
</dbReference>
<dbReference type="EMBL" id="AE017126">
    <property type="protein sequence ID" value="AAP99435.1"/>
    <property type="molecule type" value="Genomic_DNA"/>
</dbReference>
<dbReference type="EnsemblBacteria" id="AAP99435">
    <property type="protein sequence ID" value="AAP99435"/>
    <property type="gene ID" value="Pro_0389"/>
</dbReference>
<dbReference type="CDD" id="cd16914">
    <property type="entry name" value="EcfT"/>
    <property type="match status" value="1"/>
</dbReference>
<gene>
    <name evidence="6" type="primary">cbiQ</name>
    <name evidence="6" type="ordered locus">Pro_0389</name>
</gene>
<protein>
    <submittedName>
        <fullName evidence="6">ABC-type cobalt transport system permease component</fullName>
    </submittedName>
</protein>
<comment type="subcellular location">
    <subcellularLocation>
        <location evidence="1">Membrane</location>
        <topology evidence="1">Multi-pass membrane protein</topology>
    </subcellularLocation>
</comment>
<evidence type="ECO:0000256" key="5">
    <source>
        <dbReference type="SAM" id="Phobius"/>
    </source>
</evidence>
<evidence type="ECO:0000313" key="6">
    <source>
        <dbReference type="EMBL" id="AAP99435.1"/>
    </source>
</evidence>
<evidence type="ECO:0000256" key="1">
    <source>
        <dbReference type="ARBA" id="ARBA00004141"/>
    </source>
</evidence>